<name>A0ACB7UC21_DIOAL</name>
<evidence type="ECO:0000313" key="1">
    <source>
        <dbReference type="EMBL" id="KAH7657856.1"/>
    </source>
</evidence>
<gene>
    <name evidence="1" type="ORF">IHE45_17G048700</name>
</gene>
<evidence type="ECO:0000313" key="2">
    <source>
        <dbReference type="Proteomes" id="UP000827976"/>
    </source>
</evidence>
<comment type="caution">
    <text evidence="1">The sequence shown here is derived from an EMBL/GenBank/DDBJ whole genome shotgun (WGS) entry which is preliminary data.</text>
</comment>
<accession>A0ACB7UC21</accession>
<dbReference type="Proteomes" id="UP000827976">
    <property type="component" value="Chromosome 17"/>
</dbReference>
<protein>
    <submittedName>
        <fullName evidence="1">Zinc finger CCHC-type protein</fullName>
    </submittedName>
</protein>
<reference evidence="2" key="1">
    <citation type="journal article" date="2022" name="Nat. Commun.">
        <title>Chromosome evolution and the genetic basis of agronomically important traits in greater yam.</title>
        <authorList>
            <person name="Bredeson J.V."/>
            <person name="Lyons J.B."/>
            <person name="Oniyinde I.O."/>
            <person name="Okereke N.R."/>
            <person name="Kolade O."/>
            <person name="Nnabue I."/>
            <person name="Nwadili C.O."/>
            <person name="Hribova E."/>
            <person name="Parker M."/>
            <person name="Nwogha J."/>
            <person name="Shu S."/>
            <person name="Carlson J."/>
            <person name="Kariba R."/>
            <person name="Muthemba S."/>
            <person name="Knop K."/>
            <person name="Barton G.J."/>
            <person name="Sherwood A.V."/>
            <person name="Lopez-Montes A."/>
            <person name="Asiedu R."/>
            <person name="Jamnadass R."/>
            <person name="Muchugi A."/>
            <person name="Goodstein D."/>
            <person name="Egesi C.N."/>
            <person name="Featherston J."/>
            <person name="Asfaw A."/>
            <person name="Simpson G.G."/>
            <person name="Dolezel J."/>
            <person name="Hendre P.S."/>
            <person name="Van Deynze A."/>
            <person name="Kumar P.L."/>
            <person name="Obidiegwu J.E."/>
            <person name="Bhattacharjee R."/>
            <person name="Rokhsar D.S."/>
        </authorList>
    </citation>
    <scope>NUCLEOTIDE SEQUENCE [LARGE SCALE GENOMIC DNA]</scope>
    <source>
        <strain evidence="2">cv. TDa95/00328</strain>
    </source>
</reference>
<sequence>MVNLREEAARLSPPGLGSGKQQGGTRITGANRPRSLIEASCGQCFRTTHKTAECRHQVVCLRCSCVGHMAAQCTSARSPHKRLLHVRSKKMSFTSPHSPPFSNSSVTTAQDMPTKVQQWPSRVSISLSLTPEIEKAREELAKVAVLSVVEGFVNDNSVLEIAPSIINMRMASPITPLNDNSFLVPLASRDEVKDVYKIGSFRVATKDGPCTLMLAPWSAEIGVTGRASGRGQWITIWNLPLHGRSWDIITEVVKPVGELIVLSHATSKHKRFLSTLVRLRPGRYRWRST</sequence>
<dbReference type="EMBL" id="CM037027">
    <property type="protein sequence ID" value="KAH7657856.1"/>
    <property type="molecule type" value="Genomic_DNA"/>
</dbReference>
<organism evidence="1 2">
    <name type="scientific">Dioscorea alata</name>
    <name type="common">Purple yam</name>
    <dbReference type="NCBI Taxonomy" id="55571"/>
    <lineage>
        <taxon>Eukaryota</taxon>
        <taxon>Viridiplantae</taxon>
        <taxon>Streptophyta</taxon>
        <taxon>Embryophyta</taxon>
        <taxon>Tracheophyta</taxon>
        <taxon>Spermatophyta</taxon>
        <taxon>Magnoliopsida</taxon>
        <taxon>Liliopsida</taxon>
        <taxon>Dioscoreales</taxon>
        <taxon>Dioscoreaceae</taxon>
        <taxon>Dioscorea</taxon>
    </lineage>
</organism>
<proteinExistence type="predicted"/>
<keyword evidence="2" id="KW-1185">Reference proteome</keyword>